<evidence type="ECO:0000313" key="9">
    <source>
        <dbReference type="EMBL" id="GMG88505.1"/>
    </source>
</evidence>
<dbReference type="CDD" id="cd01357">
    <property type="entry name" value="Aspartase"/>
    <property type="match status" value="1"/>
</dbReference>
<dbReference type="NCBIfam" id="NF008909">
    <property type="entry name" value="PRK12273.1"/>
    <property type="match status" value="1"/>
</dbReference>
<feature type="domain" description="Fumarase C C-terminal" evidence="8">
    <location>
        <begin position="412"/>
        <end position="464"/>
    </location>
</feature>
<comment type="catalytic activity">
    <reaction evidence="6">
        <text>L-aspartate = fumarate + NH4(+)</text>
        <dbReference type="Rhea" id="RHEA:16601"/>
        <dbReference type="ChEBI" id="CHEBI:28938"/>
        <dbReference type="ChEBI" id="CHEBI:29806"/>
        <dbReference type="ChEBI" id="CHEBI:29991"/>
        <dbReference type="EC" id="4.3.1.1"/>
    </reaction>
</comment>
<feature type="domain" description="Fumarate lyase N-terminal" evidence="7">
    <location>
        <begin position="15"/>
        <end position="346"/>
    </location>
</feature>
<evidence type="ECO:0000256" key="2">
    <source>
        <dbReference type="ARBA" id="ARBA00012992"/>
    </source>
</evidence>
<dbReference type="PROSITE" id="PS00163">
    <property type="entry name" value="FUMARATE_LYASES"/>
    <property type="match status" value="1"/>
</dbReference>
<comment type="caution">
    <text evidence="9">The sequence shown here is derived from an EMBL/GenBank/DDBJ whole genome shotgun (WGS) entry which is preliminary data.</text>
</comment>
<evidence type="ECO:0000259" key="8">
    <source>
        <dbReference type="Pfam" id="PF10415"/>
    </source>
</evidence>
<dbReference type="PANTHER" id="PTHR42696:SF2">
    <property type="entry name" value="ASPARTATE AMMONIA-LYASE"/>
    <property type="match status" value="1"/>
</dbReference>
<dbReference type="InterPro" id="IPR004708">
    <property type="entry name" value="ApsA"/>
</dbReference>
<accession>A0ABQ6M2L2</accession>
<dbReference type="Gene3D" id="1.10.275.10">
    <property type="entry name" value="Fumarase/aspartase (N-terminal domain)"/>
    <property type="match status" value="1"/>
</dbReference>
<dbReference type="PANTHER" id="PTHR42696">
    <property type="entry name" value="ASPARTATE AMMONIA-LYASE"/>
    <property type="match status" value="1"/>
</dbReference>
<reference evidence="9 10" key="1">
    <citation type="submission" date="2023-04" db="EMBL/GenBank/DDBJ databases">
        <title>Marinobulbifer ophiurae gen. nov., sp. Nov., isolate from tissue of brittle star Ophioplocus japonicus.</title>
        <authorList>
            <person name="Kawano K."/>
            <person name="Sawayama S."/>
            <person name="Nakagawa S."/>
        </authorList>
    </citation>
    <scope>NUCLEOTIDE SEQUENCE [LARGE SCALE GENOMIC DNA]</scope>
    <source>
        <strain evidence="9 10">NKW57</strain>
    </source>
</reference>
<dbReference type="Pfam" id="PF00206">
    <property type="entry name" value="Lyase_1"/>
    <property type="match status" value="1"/>
</dbReference>
<comment type="similarity">
    <text evidence="1 6">Belongs to the class-II fumarase/aspartase family. Aspartase subfamily.</text>
</comment>
<dbReference type="Pfam" id="PF10415">
    <property type="entry name" value="FumaraseC_C"/>
    <property type="match status" value="1"/>
</dbReference>
<evidence type="ECO:0000256" key="6">
    <source>
        <dbReference type="RuleBase" id="RU362017"/>
    </source>
</evidence>
<protein>
    <recommendedName>
        <fullName evidence="3 5">Aspartate ammonia-lyase</fullName>
        <shortName evidence="6">Aspartase</shortName>
        <ecNumber evidence="2 5">4.3.1.1</ecNumber>
    </recommendedName>
</protein>
<gene>
    <name evidence="9" type="primary">aspA</name>
    <name evidence="9" type="ORF">MNKW57_28260</name>
</gene>
<dbReference type="RefSeq" id="WP_285765113.1">
    <property type="nucleotide sequence ID" value="NZ_BSYJ01000006.1"/>
</dbReference>
<dbReference type="Proteomes" id="UP001224392">
    <property type="component" value="Unassembled WGS sequence"/>
</dbReference>
<evidence type="ECO:0000256" key="5">
    <source>
        <dbReference type="NCBIfam" id="TIGR00839"/>
    </source>
</evidence>
<proteinExistence type="inferred from homology"/>
<evidence type="ECO:0000259" key="7">
    <source>
        <dbReference type="Pfam" id="PF00206"/>
    </source>
</evidence>
<evidence type="ECO:0000256" key="3">
    <source>
        <dbReference type="ARBA" id="ARBA00016146"/>
    </source>
</evidence>
<dbReference type="InterPro" id="IPR008948">
    <property type="entry name" value="L-Aspartase-like"/>
</dbReference>
<evidence type="ECO:0000313" key="10">
    <source>
        <dbReference type="Proteomes" id="UP001224392"/>
    </source>
</evidence>
<dbReference type="Gene3D" id="1.20.200.10">
    <property type="entry name" value="Fumarase/aspartase (Central domain)"/>
    <property type="match status" value="1"/>
</dbReference>
<dbReference type="SUPFAM" id="SSF48557">
    <property type="entry name" value="L-aspartase-like"/>
    <property type="match status" value="1"/>
</dbReference>
<dbReference type="Gene3D" id="1.10.40.30">
    <property type="entry name" value="Fumarase/aspartase (C-terminal domain)"/>
    <property type="match status" value="1"/>
</dbReference>
<sequence>MNRTENVRIESDLLGEREVPAEAYYGIQTLRALENFNITGVPISHFPNLPPALAMVKKACALANRDLGHLDADKADAICQACDEVIAGELHEHFVVDMIQGGAGTSTNMNANEVIANRALEILGYRRGDYEHLHPNIHVNMAQSTNDVYPTAVRLAMVLKHERLIEAASALQAAFAAKGLAFKGVLKMGRTQLQDAVPMSLGQEFNGFATTIGEDIARLKEMASLLREINLGGTAIGTGITAEEGYAEIAVSHLRAVSGEEVVLATDLVEATSDMGAFVIFSGMLRRIAVKISKICNDLRLMSSGPKCGLNEINLPEKQPGSSIMPGKVNPVIPEAVNQVAFTVIGNDVTVTMAAEAGQLQLNVMEPVIVYKILESVQYLAAALQSLRKDCVEGITANEEICRAYVDNSIGIVTALNPYIGYKNTTRIARQALKTGRRVADLVLEEKILTQEELDEVMKPENMLMPRRSKPSG</sequence>
<name>A0ABQ6M2L2_9GAMM</name>
<dbReference type="EMBL" id="BSYJ01000006">
    <property type="protein sequence ID" value="GMG88505.1"/>
    <property type="molecule type" value="Genomic_DNA"/>
</dbReference>
<organism evidence="9 10">
    <name type="scientific">Biformimicrobium ophioploci</name>
    <dbReference type="NCBI Taxonomy" id="3036711"/>
    <lineage>
        <taxon>Bacteria</taxon>
        <taxon>Pseudomonadati</taxon>
        <taxon>Pseudomonadota</taxon>
        <taxon>Gammaproteobacteria</taxon>
        <taxon>Cellvibrionales</taxon>
        <taxon>Microbulbiferaceae</taxon>
        <taxon>Biformimicrobium</taxon>
    </lineage>
</organism>
<evidence type="ECO:0000256" key="1">
    <source>
        <dbReference type="ARBA" id="ARBA00005596"/>
    </source>
</evidence>
<dbReference type="InterPro" id="IPR022761">
    <property type="entry name" value="Fumarate_lyase_N"/>
</dbReference>
<dbReference type="InterPro" id="IPR024083">
    <property type="entry name" value="Fumarase/histidase_N"/>
</dbReference>
<dbReference type="InterPro" id="IPR018951">
    <property type="entry name" value="Fumarase_C_C"/>
</dbReference>
<evidence type="ECO:0000256" key="4">
    <source>
        <dbReference type="ARBA" id="ARBA00023239"/>
    </source>
</evidence>
<dbReference type="InterPro" id="IPR051546">
    <property type="entry name" value="Aspartate_Ammonia-Lyase"/>
</dbReference>
<dbReference type="NCBIfam" id="TIGR00839">
    <property type="entry name" value="aspA"/>
    <property type="match status" value="1"/>
</dbReference>
<keyword evidence="10" id="KW-1185">Reference proteome</keyword>
<dbReference type="InterPro" id="IPR000362">
    <property type="entry name" value="Fumarate_lyase_fam"/>
</dbReference>
<dbReference type="PRINTS" id="PR00149">
    <property type="entry name" value="FUMRATELYASE"/>
</dbReference>
<dbReference type="EC" id="4.3.1.1" evidence="2 5"/>
<keyword evidence="4 6" id="KW-0456">Lyase</keyword>
<dbReference type="InterPro" id="IPR020557">
    <property type="entry name" value="Fumarate_lyase_CS"/>
</dbReference>